<protein>
    <recommendedName>
        <fullName evidence="3">FAD-binding PCMH-type domain-containing protein</fullName>
    </recommendedName>
</protein>
<keyword evidence="5" id="KW-1185">Reference proteome</keyword>
<dbReference type="EMBL" id="JAYKXP010000026">
    <property type="protein sequence ID" value="KAK7044113.1"/>
    <property type="molecule type" value="Genomic_DNA"/>
</dbReference>
<dbReference type="Gene3D" id="3.30.465.10">
    <property type="match status" value="2"/>
</dbReference>
<comment type="similarity">
    <text evidence="1">Belongs to the oxygen-dependent FAD-linked oxidoreductase family.</text>
</comment>
<dbReference type="AlphaFoldDB" id="A0AAW0D157"/>
<dbReference type="Pfam" id="PF01565">
    <property type="entry name" value="FAD_binding_4"/>
    <property type="match status" value="1"/>
</dbReference>
<dbReference type="InterPro" id="IPR012951">
    <property type="entry name" value="BBE"/>
</dbReference>
<dbReference type="Proteomes" id="UP001383192">
    <property type="component" value="Unassembled WGS sequence"/>
</dbReference>
<dbReference type="Pfam" id="PF08031">
    <property type="entry name" value="BBE"/>
    <property type="match status" value="1"/>
</dbReference>
<dbReference type="SUPFAM" id="SSF56176">
    <property type="entry name" value="FAD-binding/transporter-associated domain-like"/>
    <property type="match status" value="1"/>
</dbReference>
<dbReference type="InterPro" id="IPR050432">
    <property type="entry name" value="FAD-linked_Oxidoreductases_BP"/>
</dbReference>
<name>A0AAW0D157_9AGAR</name>
<dbReference type="InterPro" id="IPR036318">
    <property type="entry name" value="FAD-bd_PCMH-like_sf"/>
</dbReference>
<evidence type="ECO:0000313" key="4">
    <source>
        <dbReference type="EMBL" id="KAK7044113.1"/>
    </source>
</evidence>
<reference evidence="4 5" key="1">
    <citation type="submission" date="2024-01" db="EMBL/GenBank/DDBJ databases">
        <title>A draft genome for a cacao thread blight-causing isolate of Paramarasmius palmivorus.</title>
        <authorList>
            <person name="Baruah I.K."/>
            <person name="Bukari Y."/>
            <person name="Amoako-Attah I."/>
            <person name="Meinhardt L.W."/>
            <person name="Bailey B.A."/>
            <person name="Cohen S.P."/>
        </authorList>
    </citation>
    <scope>NUCLEOTIDE SEQUENCE [LARGE SCALE GENOMIC DNA]</scope>
    <source>
        <strain evidence="4 5">GH-12</strain>
    </source>
</reference>
<evidence type="ECO:0000259" key="3">
    <source>
        <dbReference type="PROSITE" id="PS51387"/>
    </source>
</evidence>
<dbReference type="GO" id="GO:0071949">
    <property type="term" value="F:FAD binding"/>
    <property type="evidence" value="ECO:0007669"/>
    <property type="project" value="InterPro"/>
</dbReference>
<accession>A0AAW0D157</accession>
<dbReference type="InterPro" id="IPR016166">
    <property type="entry name" value="FAD-bd_PCMH"/>
</dbReference>
<dbReference type="PANTHER" id="PTHR13878">
    <property type="entry name" value="GULONOLACTONE OXIDASE"/>
    <property type="match status" value="1"/>
</dbReference>
<sequence length="494" mass="53964">MDPIFLNKSCDPFDSRDTPCRIGAYVQYAVNVSKPEHVVKTVQFVKDHNIRLVVKNTGHDYMGRSTGTGAVSVWMHHLTDVVWIPDYKSNQYSGPAFQVSAGVRGIDLVKVASLKGLAIVSGECPVSCAIITLVLFSFPSKTVGFAGGYIQGGGHSALSSFYGLAADQSLEFEVITTEGQFLVASPTENEDLYWALSGGGGGTYGIVWSVTIKAHPDLPVTVAFLDFSSTGVSQEDYWAAIRSHSAATPAFSDSKVFSFTTITSTSFTMSPMFAVNKTTEQVTTLVEPIRQALDGLGMDFNLTIRTLDNYLDAYEAVASFANIPIANILSNTRLMPPSIWEDEITFNQYVDTLRTIINAGAVTVDTVLKPSLEVAGHPSNAVLPAWREISHMTMLVLPLVDGGPLDQITRDMDRITNQLDPLLVELAPDTGAYLNEADPNEPDFKRTFYGANYDRLLHIKDKYDPLQILYGSIAVGGDRWEEVENGRLCRTNVS</sequence>
<evidence type="ECO:0000313" key="5">
    <source>
        <dbReference type="Proteomes" id="UP001383192"/>
    </source>
</evidence>
<dbReference type="InterPro" id="IPR016169">
    <property type="entry name" value="FAD-bd_PCMH_sub2"/>
</dbReference>
<feature type="domain" description="FAD-binding PCMH-type" evidence="3">
    <location>
        <begin position="21"/>
        <end position="217"/>
    </location>
</feature>
<proteinExistence type="inferred from homology"/>
<dbReference type="PANTHER" id="PTHR13878:SF91">
    <property type="entry name" value="FAD BINDING DOMAIN PROTEIN (AFU_ORTHOLOGUE AFUA_6G12070)-RELATED"/>
    <property type="match status" value="1"/>
</dbReference>
<keyword evidence="2" id="KW-0560">Oxidoreductase</keyword>
<gene>
    <name evidence="4" type="ORF">VNI00_007830</name>
</gene>
<dbReference type="InterPro" id="IPR006094">
    <property type="entry name" value="Oxid_FAD_bind_N"/>
</dbReference>
<organism evidence="4 5">
    <name type="scientific">Paramarasmius palmivorus</name>
    <dbReference type="NCBI Taxonomy" id="297713"/>
    <lineage>
        <taxon>Eukaryota</taxon>
        <taxon>Fungi</taxon>
        <taxon>Dikarya</taxon>
        <taxon>Basidiomycota</taxon>
        <taxon>Agaricomycotina</taxon>
        <taxon>Agaricomycetes</taxon>
        <taxon>Agaricomycetidae</taxon>
        <taxon>Agaricales</taxon>
        <taxon>Marasmiineae</taxon>
        <taxon>Marasmiaceae</taxon>
        <taxon>Paramarasmius</taxon>
    </lineage>
</organism>
<evidence type="ECO:0000256" key="2">
    <source>
        <dbReference type="ARBA" id="ARBA00023002"/>
    </source>
</evidence>
<dbReference type="GO" id="GO:0016491">
    <property type="term" value="F:oxidoreductase activity"/>
    <property type="evidence" value="ECO:0007669"/>
    <property type="project" value="UniProtKB-KW"/>
</dbReference>
<evidence type="ECO:0000256" key="1">
    <source>
        <dbReference type="ARBA" id="ARBA00005466"/>
    </source>
</evidence>
<comment type="caution">
    <text evidence="4">The sequence shown here is derived from an EMBL/GenBank/DDBJ whole genome shotgun (WGS) entry which is preliminary data.</text>
</comment>
<dbReference type="PROSITE" id="PS51387">
    <property type="entry name" value="FAD_PCMH"/>
    <property type="match status" value="1"/>
</dbReference>